<keyword evidence="1" id="KW-0812">Transmembrane</keyword>
<dbReference type="PANTHER" id="PTHR30273:SF2">
    <property type="entry name" value="PROTEIN FECR"/>
    <property type="match status" value="1"/>
</dbReference>
<evidence type="ECO:0000256" key="1">
    <source>
        <dbReference type="SAM" id="Phobius"/>
    </source>
</evidence>
<gene>
    <name evidence="4" type="ORF">BC659_1527</name>
</gene>
<dbReference type="InterPro" id="IPR032508">
    <property type="entry name" value="FecR_C"/>
</dbReference>
<dbReference type="EMBL" id="SNWP01000010">
    <property type="protein sequence ID" value="TDO29438.1"/>
    <property type="molecule type" value="Genomic_DNA"/>
</dbReference>
<dbReference type="Proteomes" id="UP000295741">
    <property type="component" value="Unassembled WGS sequence"/>
</dbReference>
<accession>A0A4V3C5D5</accession>
<evidence type="ECO:0000259" key="3">
    <source>
        <dbReference type="Pfam" id="PF16344"/>
    </source>
</evidence>
<dbReference type="RefSeq" id="WP_133474038.1">
    <property type="nucleotide sequence ID" value="NZ_SNWP01000010.1"/>
</dbReference>
<evidence type="ECO:0000259" key="2">
    <source>
        <dbReference type="Pfam" id="PF04773"/>
    </source>
</evidence>
<feature type="transmembrane region" description="Helical" evidence="1">
    <location>
        <begin position="81"/>
        <end position="99"/>
    </location>
</feature>
<dbReference type="Pfam" id="PF16344">
    <property type="entry name" value="FecR_C"/>
    <property type="match status" value="1"/>
</dbReference>
<keyword evidence="5" id="KW-1185">Reference proteome</keyword>
<keyword evidence="1" id="KW-0472">Membrane</keyword>
<dbReference type="PANTHER" id="PTHR30273">
    <property type="entry name" value="PERIPLASMIC SIGNAL SENSOR AND SIGMA FACTOR ACTIVATOR FECR-RELATED"/>
    <property type="match status" value="1"/>
</dbReference>
<dbReference type="Gene3D" id="3.55.50.30">
    <property type="match status" value="1"/>
</dbReference>
<dbReference type="InterPro" id="IPR012373">
    <property type="entry name" value="Ferrdict_sens_TM"/>
</dbReference>
<keyword evidence="1" id="KW-1133">Transmembrane helix</keyword>
<dbReference type="OrthoDB" id="934696at2"/>
<reference evidence="4 5" key="1">
    <citation type="submission" date="2019-03" db="EMBL/GenBank/DDBJ databases">
        <title>Genomic Encyclopedia of Archaeal and Bacterial Type Strains, Phase II (KMG-II): from individual species to whole genera.</title>
        <authorList>
            <person name="Goeker M."/>
        </authorList>
    </citation>
    <scope>NUCLEOTIDE SEQUENCE [LARGE SCALE GENOMIC DNA]</scope>
    <source>
        <strain evidence="4 5">DSM 28323</strain>
    </source>
</reference>
<feature type="domain" description="FecR protein" evidence="2">
    <location>
        <begin position="127"/>
        <end position="215"/>
    </location>
</feature>
<sequence>MQVTENLLQRFFDQQCDADEANTVVSYLYTHPEEVEKWLGPDWQQAGKEIPVPASYRKEMWRSIEGEIQIHQPRKIDQRNIYLSVAAVLLIMLCGWWFFSTEYAPAVQQPVLAAQEKTGAIELRANTTKGSIHIQLPDGSDVTLEPGSTVTYAKEFAGTERKIVLNGNGFFDVTKNISKPFVVVTGEITTTALGTSFRVTENKEGVTVKLYTGKVVVNKISSDKHWGGPVYLLPGTSMNYSRQHSRTTVGSFDPEWNGVNKTIAKQQKNIKTPVQLSELYFDNTPLTDVLLQLEERFAIKIQYDSSVINNHFFTGKVLPTDSVETLLHVIGNMNGFMINKEGNNSFLLVKKQ</sequence>
<evidence type="ECO:0000313" key="5">
    <source>
        <dbReference type="Proteomes" id="UP000295741"/>
    </source>
</evidence>
<protein>
    <submittedName>
        <fullName evidence="4">FecR family protein</fullName>
    </submittedName>
</protein>
<dbReference type="GO" id="GO:0016989">
    <property type="term" value="F:sigma factor antagonist activity"/>
    <property type="evidence" value="ECO:0007669"/>
    <property type="project" value="TreeGrafter"/>
</dbReference>
<comment type="caution">
    <text evidence="4">The sequence shown here is derived from an EMBL/GenBank/DDBJ whole genome shotgun (WGS) entry which is preliminary data.</text>
</comment>
<dbReference type="AlphaFoldDB" id="A0A4V3C5D5"/>
<name>A0A4V3C5D5_9BACT</name>
<organism evidence="4 5">
    <name type="scientific">Sediminibacterium goheungense</name>
    <dbReference type="NCBI Taxonomy" id="1086393"/>
    <lineage>
        <taxon>Bacteria</taxon>
        <taxon>Pseudomonadati</taxon>
        <taxon>Bacteroidota</taxon>
        <taxon>Chitinophagia</taxon>
        <taxon>Chitinophagales</taxon>
        <taxon>Chitinophagaceae</taxon>
        <taxon>Sediminibacterium</taxon>
    </lineage>
</organism>
<dbReference type="InterPro" id="IPR006860">
    <property type="entry name" value="FecR"/>
</dbReference>
<dbReference type="Gene3D" id="2.60.120.1440">
    <property type="match status" value="1"/>
</dbReference>
<dbReference type="PIRSF" id="PIRSF018266">
    <property type="entry name" value="FecR"/>
    <property type="match status" value="1"/>
</dbReference>
<feature type="domain" description="Protein FecR C-terminal" evidence="3">
    <location>
        <begin position="279"/>
        <end position="344"/>
    </location>
</feature>
<evidence type="ECO:0000313" key="4">
    <source>
        <dbReference type="EMBL" id="TDO29438.1"/>
    </source>
</evidence>
<dbReference type="Pfam" id="PF04773">
    <property type="entry name" value="FecR"/>
    <property type="match status" value="1"/>
</dbReference>
<proteinExistence type="predicted"/>